<dbReference type="RefSeq" id="WP_114705462.1">
    <property type="nucleotide sequence ID" value="NZ_QDKL01000001.1"/>
</dbReference>
<dbReference type="PANTHER" id="PTHR36917">
    <property type="entry name" value="INTRACELLULAR SEPTATION PROTEIN A-RELATED"/>
    <property type="match status" value="1"/>
</dbReference>
<proteinExistence type="predicted"/>
<sequence>MKKNNLFLISFLPALLYWYLEETQTVEIAIIGGLSLAILEIAFEKIFFKHIHSISKLNFVIILILGPISLIGKDGVWFKLQPFFTGIFLSSFLIFNLKRGKSLMLTMMKDMEKKVPMPEFIMEKIEYHLAFFLLINGIFMGYLAIYETTSTWAFFKSIGFYLVFLVFLVAEIFVIRKLFKKYMLEKMNFGEQYGEH</sequence>
<feature type="transmembrane region" description="Helical" evidence="5">
    <location>
        <begin position="158"/>
        <end position="179"/>
    </location>
</feature>
<keyword evidence="7" id="KW-1185">Reference proteome</keyword>
<name>A0ABY0IHU1_9BACT</name>
<feature type="transmembrane region" description="Helical" evidence="5">
    <location>
        <begin position="5"/>
        <end position="20"/>
    </location>
</feature>
<keyword evidence="2 5" id="KW-0812">Transmembrane</keyword>
<dbReference type="EMBL" id="QDKL01000001">
    <property type="protein sequence ID" value="RZF22517.1"/>
    <property type="molecule type" value="Genomic_DNA"/>
</dbReference>
<reference evidence="7" key="1">
    <citation type="journal article" date="2019" name="Int. J. Syst. Evol. Microbiol.">
        <title>Halobacteriovorax valvorus sp. nov., a novel prokaryotic predator isolated from coastal seawater of China.</title>
        <authorList>
            <person name="Chen M.-X."/>
        </authorList>
    </citation>
    <scope>NUCLEOTIDE SEQUENCE [LARGE SCALE GENOMIC DNA]</scope>
    <source>
        <strain evidence="7">BL9</strain>
    </source>
</reference>
<evidence type="ECO:0000256" key="3">
    <source>
        <dbReference type="ARBA" id="ARBA00022989"/>
    </source>
</evidence>
<keyword evidence="1" id="KW-1003">Cell membrane</keyword>
<evidence type="ECO:0008006" key="8">
    <source>
        <dbReference type="Google" id="ProtNLM"/>
    </source>
</evidence>
<keyword evidence="4 5" id="KW-0472">Membrane</keyword>
<dbReference type="InterPro" id="IPR006008">
    <property type="entry name" value="YciB"/>
</dbReference>
<dbReference type="Pfam" id="PF04279">
    <property type="entry name" value="IspA"/>
    <property type="match status" value="1"/>
</dbReference>
<comment type="caution">
    <text evidence="6">The sequence shown here is derived from an EMBL/GenBank/DDBJ whole genome shotgun (WGS) entry which is preliminary data.</text>
</comment>
<dbReference type="Proteomes" id="UP000443582">
    <property type="component" value="Unassembled WGS sequence"/>
</dbReference>
<evidence type="ECO:0000313" key="7">
    <source>
        <dbReference type="Proteomes" id="UP000443582"/>
    </source>
</evidence>
<gene>
    <name evidence="6" type="ORF">DAY19_01740</name>
</gene>
<protein>
    <recommendedName>
        <fullName evidence="8">Intracellular septation protein A</fullName>
    </recommendedName>
</protein>
<feature type="transmembrane region" description="Helical" evidence="5">
    <location>
        <begin position="127"/>
        <end position="146"/>
    </location>
</feature>
<evidence type="ECO:0000256" key="1">
    <source>
        <dbReference type="ARBA" id="ARBA00022475"/>
    </source>
</evidence>
<feature type="transmembrane region" description="Helical" evidence="5">
    <location>
        <begin position="55"/>
        <end position="72"/>
    </location>
</feature>
<accession>A0ABY0IHU1</accession>
<organism evidence="6 7">
    <name type="scientific">Halobacteriovorax vibrionivorans</name>
    <dbReference type="NCBI Taxonomy" id="2152716"/>
    <lineage>
        <taxon>Bacteria</taxon>
        <taxon>Pseudomonadati</taxon>
        <taxon>Bdellovibrionota</taxon>
        <taxon>Bacteriovoracia</taxon>
        <taxon>Bacteriovoracales</taxon>
        <taxon>Halobacteriovoraceae</taxon>
        <taxon>Halobacteriovorax</taxon>
    </lineage>
</organism>
<evidence type="ECO:0000313" key="6">
    <source>
        <dbReference type="EMBL" id="RZF22517.1"/>
    </source>
</evidence>
<keyword evidence="3 5" id="KW-1133">Transmembrane helix</keyword>
<feature type="transmembrane region" description="Helical" evidence="5">
    <location>
        <begin position="26"/>
        <end position="43"/>
    </location>
</feature>
<evidence type="ECO:0000256" key="4">
    <source>
        <dbReference type="ARBA" id="ARBA00023136"/>
    </source>
</evidence>
<evidence type="ECO:0000256" key="5">
    <source>
        <dbReference type="SAM" id="Phobius"/>
    </source>
</evidence>
<evidence type="ECO:0000256" key="2">
    <source>
        <dbReference type="ARBA" id="ARBA00022692"/>
    </source>
</evidence>
<dbReference type="PANTHER" id="PTHR36917:SF1">
    <property type="entry name" value="INNER MEMBRANE-SPANNING PROTEIN YCIB"/>
    <property type="match status" value="1"/>
</dbReference>
<feature type="transmembrane region" description="Helical" evidence="5">
    <location>
        <begin position="78"/>
        <end position="97"/>
    </location>
</feature>